<dbReference type="InterPro" id="IPR015943">
    <property type="entry name" value="WD40/YVTN_repeat-like_dom_sf"/>
</dbReference>
<evidence type="ECO:0000256" key="4">
    <source>
        <dbReference type="PROSITE-ProRule" id="PRU00221"/>
    </source>
</evidence>
<dbReference type="InterPro" id="IPR019775">
    <property type="entry name" value="WD40_repeat_CS"/>
</dbReference>
<dbReference type="PANTHER" id="PTHR44411">
    <property type="entry name" value="THO COMPLEX SUBUNIT 6 HOMOLOG"/>
    <property type="match status" value="1"/>
</dbReference>
<comment type="similarity">
    <text evidence="1">Belongs to the WD repeat THOC6 family.</text>
</comment>
<gene>
    <name evidence="5" type="ORF">MELIAE_LOCUS7160</name>
</gene>
<dbReference type="SMART" id="SM00320">
    <property type="entry name" value="WD40"/>
    <property type="match status" value="2"/>
</dbReference>
<dbReference type="AlphaFoldDB" id="A0A9P0B6F4"/>
<dbReference type="OrthoDB" id="273067at2759"/>
<dbReference type="Gene3D" id="2.130.10.10">
    <property type="entry name" value="YVTN repeat-like/Quinoprotein amine dehydrogenase"/>
    <property type="match status" value="1"/>
</dbReference>
<dbReference type="SUPFAM" id="SSF50978">
    <property type="entry name" value="WD40 repeat-like"/>
    <property type="match status" value="1"/>
</dbReference>
<evidence type="ECO:0008006" key="7">
    <source>
        <dbReference type="Google" id="ProtNLM"/>
    </source>
</evidence>
<evidence type="ECO:0000256" key="1">
    <source>
        <dbReference type="ARBA" id="ARBA00009728"/>
    </source>
</evidence>
<dbReference type="InterPro" id="IPR036322">
    <property type="entry name" value="WD40_repeat_dom_sf"/>
</dbReference>
<dbReference type="PANTHER" id="PTHR44411:SF1">
    <property type="entry name" value="THO COMPLEX SUBUNIT 6 HOMOLOG"/>
    <property type="match status" value="1"/>
</dbReference>
<accession>A0A9P0B6F4</accession>
<dbReference type="PROSITE" id="PS50294">
    <property type="entry name" value="WD_REPEATS_REGION"/>
    <property type="match status" value="1"/>
</dbReference>
<keyword evidence="2 4" id="KW-0853">WD repeat</keyword>
<keyword evidence="3" id="KW-0677">Repeat</keyword>
<evidence type="ECO:0000313" key="6">
    <source>
        <dbReference type="Proteomes" id="UP001154078"/>
    </source>
</evidence>
<dbReference type="GO" id="GO:0000347">
    <property type="term" value="C:THO complex"/>
    <property type="evidence" value="ECO:0007669"/>
    <property type="project" value="TreeGrafter"/>
</dbReference>
<dbReference type="GO" id="GO:0006406">
    <property type="term" value="P:mRNA export from nucleus"/>
    <property type="evidence" value="ECO:0007669"/>
    <property type="project" value="TreeGrafter"/>
</dbReference>
<sequence>MFILTLFFGKIHKLCEKMVNSLNKNFYNTVLSQAFSPCGNLLVVGDIFGAIHIFLLKKILNSENNLSKEELTPKFCHTVKEDLQINSLLSTQTHLIVGCVGEVIGYTWRNLKANKFTQAWTIELPENKDGFNKTDVNCMILNEENGQLYAGCGDNNIYVFDLETRKLLKTLDKHKGYIHAISTINNELVSGGEDGLMNIWDLKTTKVVHKIEPSTDSKVARPNLGNWIGAVSANEDYILCGGGVRLSLWHYRFLSNFTVYPIDDQGIHVAEIYDDKILAGGRSRLFYHMNFVGDMITEIPTSSVTTYSAMHQDSPSKILTIAGSSPKIDICSNFMYRDQQLSLY</sequence>
<proteinExistence type="inferred from homology"/>
<dbReference type="Pfam" id="PF00400">
    <property type="entry name" value="WD40"/>
    <property type="match status" value="1"/>
</dbReference>
<dbReference type="Proteomes" id="UP001154078">
    <property type="component" value="Chromosome 4"/>
</dbReference>
<reference evidence="5" key="1">
    <citation type="submission" date="2021-12" db="EMBL/GenBank/DDBJ databases">
        <authorList>
            <person name="King R."/>
        </authorList>
    </citation>
    <scope>NUCLEOTIDE SEQUENCE</scope>
</reference>
<organism evidence="5 6">
    <name type="scientific">Brassicogethes aeneus</name>
    <name type="common">Rape pollen beetle</name>
    <name type="synonym">Meligethes aeneus</name>
    <dbReference type="NCBI Taxonomy" id="1431903"/>
    <lineage>
        <taxon>Eukaryota</taxon>
        <taxon>Metazoa</taxon>
        <taxon>Ecdysozoa</taxon>
        <taxon>Arthropoda</taxon>
        <taxon>Hexapoda</taxon>
        <taxon>Insecta</taxon>
        <taxon>Pterygota</taxon>
        <taxon>Neoptera</taxon>
        <taxon>Endopterygota</taxon>
        <taxon>Coleoptera</taxon>
        <taxon>Polyphaga</taxon>
        <taxon>Cucujiformia</taxon>
        <taxon>Nitidulidae</taxon>
        <taxon>Meligethinae</taxon>
        <taxon>Brassicogethes</taxon>
    </lineage>
</organism>
<dbReference type="InterPro" id="IPR001680">
    <property type="entry name" value="WD40_rpt"/>
</dbReference>
<dbReference type="GO" id="GO:0000346">
    <property type="term" value="C:transcription export complex"/>
    <property type="evidence" value="ECO:0007669"/>
    <property type="project" value="TreeGrafter"/>
</dbReference>
<evidence type="ECO:0000313" key="5">
    <source>
        <dbReference type="EMBL" id="CAH0555910.1"/>
    </source>
</evidence>
<dbReference type="PROSITE" id="PS00678">
    <property type="entry name" value="WD_REPEATS_1"/>
    <property type="match status" value="1"/>
</dbReference>
<evidence type="ECO:0000256" key="2">
    <source>
        <dbReference type="ARBA" id="ARBA00022574"/>
    </source>
</evidence>
<evidence type="ECO:0000256" key="3">
    <source>
        <dbReference type="ARBA" id="ARBA00022737"/>
    </source>
</evidence>
<name>A0A9P0B6F4_BRAAE</name>
<protein>
    <recommendedName>
        <fullName evidence="7">THO complex subunit 6</fullName>
    </recommendedName>
</protein>
<dbReference type="PROSITE" id="PS50082">
    <property type="entry name" value="WD_REPEATS_2"/>
    <property type="match status" value="1"/>
</dbReference>
<keyword evidence="6" id="KW-1185">Reference proteome</keyword>
<dbReference type="EMBL" id="OV121135">
    <property type="protein sequence ID" value="CAH0555910.1"/>
    <property type="molecule type" value="Genomic_DNA"/>
</dbReference>
<dbReference type="InterPro" id="IPR042626">
    <property type="entry name" value="THOC6"/>
</dbReference>
<feature type="repeat" description="WD" evidence="4">
    <location>
        <begin position="171"/>
        <end position="210"/>
    </location>
</feature>